<accession>A0A166BTV8</accession>
<sequence>MDPRPLPAGWTSHCDYQYYRKGNQSYWTHPADLKLEKSNTAGLSKAQQLYLSSQTSTALPILATPQIAHESNAPPNYPAPKSADQTFPTSSGQPASSLYSERLTAGLIKTVPAVDRRHSRQSSLSESSYHSPPARMSVVPSGYPITTPEVEASSPTGSRLLYTVAARSPDGSSPYTNARSGPVVDMTIPEAIPVGSFGEAPHAGVAGPVPPHQTQFSIAQERNQNPVAMPAFSSAQQGSSTAYPGSPPSHPSQTQSSQAQATWHPASPSLDQRLRSYSESSHVSSYSSPTSHPSGHSYIPPTPPLSPHSNYSASPTSFSTHSHSIPRHHWQNATSPEFYAPPPPPPLLPPVEVQRKGHKKHTGFGRFRKHGAAMVTGATVDIIAEDVFDDSESIESEDAGFDGGNASYDTSLLSGMGGMGSGGTGMYDPPGSNSYSLPTPDSSFSSYGNQNLVSPGQNGDGLGPSQNTFNNVDLGYASIGAYQSNSWHGHPSTSWHHDTGGVAAANAQGTQTFTQGSLAGPAPPDLAPPPEAIASSQSQQSHTSDTSHSQSPPAPPKQGTSQQTPQSQETQQNAAPKHKPINTQKILAGAKIAVQGVKLLGAVAGLASALS</sequence>
<feature type="compositionally biased region" description="Low complexity" evidence="1">
    <location>
        <begin position="121"/>
        <end position="131"/>
    </location>
</feature>
<proteinExistence type="predicted"/>
<dbReference type="Proteomes" id="UP000076798">
    <property type="component" value="Unassembled WGS sequence"/>
</dbReference>
<feature type="region of interest" description="Disordered" evidence="1">
    <location>
        <begin position="110"/>
        <end position="136"/>
    </location>
</feature>
<feature type="compositionally biased region" description="Polar residues" evidence="1">
    <location>
        <begin position="431"/>
        <end position="457"/>
    </location>
</feature>
<name>A0A166BTV8_9AGAM</name>
<feature type="region of interest" description="Disordered" evidence="1">
    <location>
        <begin position="422"/>
        <end position="467"/>
    </location>
</feature>
<keyword evidence="3" id="KW-1185">Reference proteome</keyword>
<gene>
    <name evidence="2" type="ORF">SISSUDRAFT_1034634</name>
</gene>
<organism evidence="2 3">
    <name type="scientific">Sistotremastrum suecicum HHB10207 ss-3</name>
    <dbReference type="NCBI Taxonomy" id="1314776"/>
    <lineage>
        <taxon>Eukaryota</taxon>
        <taxon>Fungi</taxon>
        <taxon>Dikarya</taxon>
        <taxon>Basidiomycota</taxon>
        <taxon>Agaricomycotina</taxon>
        <taxon>Agaricomycetes</taxon>
        <taxon>Sistotremastrales</taxon>
        <taxon>Sistotremastraceae</taxon>
        <taxon>Sistotremastrum</taxon>
    </lineage>
</organism>
<feature type="compositionally biased region" description="Polar residues" evidence="1">
    <location>
        <begin position="83"/>
        <end position="96"/>
    </location>
</feature>
<feature type="compositionally biased region" description="Polar residues" evidence="1">
    <location>
        <begin position="233"/>
        <end position="243"/>
    </location>
</feature>
<dbReference type="AlphaFoldDB" id="A0A166BTV8"/>
<evidence type="ECO:0000256" key="1">
    <source>
        <dbReference type="SAM" id="MobiDB-lite"/>
    </source>
</evidence>
<feature type="compositionally biased region" description="Polar residues" evidence="1">
    <location>
        <begin position="307"/>
        <end position="323"/>
    </location>
</feature>
<feature type="compositionally biased region" description="Pro residues" evidence="1">
    <location>
        <begin position="521"/>
        <end position="531"/>
    </location>
</feature>
<protein>
    <submittedName>
        <fullName evidence="2">Uncharacterized protein</fullName>
    </submittedName>
</protein>
<evidence type="ECO:0000313" key="2">
    <source>
        <dbReference type="EMBL" id="KZT36741.1"/>
    </source>
</evidence>
<evidence type="ECO:0000313" key="3">
    <source>
        <dbReference type="Proteomes" id="UP000076798"/>
    </source>
</evidence>
<feature type="compositionally biased region" description="Low complexity" evidence="1">
    <location>
        <begin position="251"/>
        <end position="260"/>
    </location>
</feature>
<feature type="region of interest" description="Disordered" evidence="1">
    <location>
        <begin position="69"/>
        <end position="96"/>
    </location>
</feature>
<dbReference type="EMBL" id="KV428100">
    <property type="protein sequence ID" value="KZT36741.1"/>
    <property type="molecule type" value="Genomic_DNA"/>
</dbReference>
<feature type="region of interest" description="Disordered" evidence="1">
    <location>
        <begin position="233"/>
        <end position="328"/>
    </location>
</feature>
<feature type="compositionally biased region" description="Low complexity" evidence="1">
    <location>
        <begin position="277"/>
        <end position="298"/>
    </location>
</feature>
<reference evidence="2 3" key="1">
    <citation type="journal article" date="2016" name="Mol. Biol. Evol.">
        <title>Comparative Genomics of Early-Diverging Mushroom-Forming Fungi Provides Insights into the Origins of Lignocellulose Decay Capabilities.</title>
        <authorList>
            <person name="Nagy L.G."/>
            <person name="Riley R."/>
            <person name="Tritt A."/>
            <person name="Adam C."/>
            <person name="Daum C."/>
            <person name="Floudas D."/>
            <person name="Sun H."/>
            <person name="Yadav J.S."/>
            <person name="Pangilinan J."/>
            <person name="Larsson K.H."/>
            <person name="Matsuura K."/>
            <person name="Barry K."/>
            <person name="Labutti K."/>
            <person name="Kuo R."/>
            <person name="Ohm R.A."/>
            <person name="Bhattacharya S.S."/>
            <person name="Shirouzu T."/>
            <person name="Yoshinaga Y."/>
            <person name="Martin F.M."/>
            <person name="Grigoriev I.V."/>
            <person name="Hibbett D.S."/>
        </authorList>
    </citation>
    <scope>NUCLEOTIDE SEQUENCE [LARGE SCALE GENOMIC DNA]</scope>
    <source>
        <strain evidence="2 3">HHB10207 ss-3</strain>
    </source>
</reference>
<feature type="compositionally biased region" description="Low complexity" evidence="1">
    <location>
        <begin position="532"/>
        <end position="572"/>
    </location>
</feature>
<feature type="region of interest" description="Disordered" evidence="1">
    <location>
        <begin position="513"/>
        <end position="582"/>
    </location>
</feature>